<sequence length="75" mass="8801">MSSDMATPRERSEYASVLQSMEARQTLTALEWRIIKHLYAGMSDDWICDTLACRLHDITRAKHRARRWMTSFPAE</sequence>
<gene>
    <name evidence="1" type="ordered locus">Sulac_1128</name>
</gene>
<dbReference type="STRING" id="679936.Sulac_1128"/>
<dbReference type="PATRIC" id="fig|679936.5.peg.1188"/>
<reference evidence="2" key="1">
    <citation type="submission" date="2011-12" db="EMBL/GenBank/DDBJ databases">
        <title>The complete genome of chromosome of Sulfobacillus acidophilus DSM 10332.</title>
        <authorList>
            <person name="Lucas S."/>
            <person name="Han J."/>
            <person name="Lapidus A."/>
            <person name="Bruce D."/>
            <person name="Goodwin L."/>
            <person name="Pitluck S."/>
            <person name="Peters L."/>
            <person name="Kyrpides N."/>
            <person name="Mavromatis K."/>
            <person name="Ivanova N."/>
            <person name="Mikhailova N."/>
            <person name="Chertkov O."/>
            <person name="Saunders E."/>
            <person name="Detter J.C."/>
            <person name="Tapia R."/>
            <person name="Han C."/>
            <person name="Land M."/>
            <person name="Hauser L."/>
            <person name="Markowitz V."/>
            <person name="Cheng J.-F."/>
            <person name="Hugenholtz P."/>
            <person name="Woyke T."/>
            <person name="Wu D."/>
            <person name="Pukall R."/>
            <person name="Gehrich-Schroeter G."/>
            <person name="Schneider S."/>
            <person name="Klenk H.-P."/>
            <person name="Eisen J.A."/>
        </authorList>
    </citation>
    <scope>NUCLEOTIDE SEQUENCE [LARGE SCALE GENOMIC DNA]</scope>
    <source>
        <strain evidence="2">ATCC 700253 / DSM 10332 / NAL</strain>
    </source>
</reference>
<name>G8TUI1_SULAD</name>
<evidence type="ECO:0000313" key="2">
    <source>
        <dbReference type="Proteomes" id="UP000005439"/>
    </source>
</evidence>
<accession>G8TUI1</accession>
<dbReference type="Proteomes" id="UP000005439">
    <property type="component" value="Chromosome"/>
</dbReference>
<organism evidence="1 2">
    <name type="scientific">Sulfobacillus acidophilus (strain ATCC 700253 / DSM 10332 / NAL)</name>
    <dbReference type="NCBI Taxonomy" id="679936"/>
    <lineage>
        <taxon>Bacteria</taxon>
        <taxon>Bacillati</taxon>
        <taxon>Bacillota</taxon>
        <taxon>Clostridia</taxon>
        <taxon>Eubacteriales</taxon>
        <taxon>Clostridiales Family XVII. Incertae Sedis</taxon>
        <taxon>Sulfobacillus</taxon>
    </lineage>
</organism>
<reference evidence="1 2" key="2">
    <citation type="journal article" date="2012" name="Stand. Genomic Sci.">
        <title>Complete genome sequence of the moderately thermophilic mineral-sulfide-oxidizing firmicute Sulfobacillus acidophilus type strain (NAL(T)).</title>
        <authorList>
            <person name="Anderson I."/>
            <person name="Chertkov O."/>
            <person name="Chen A."/>
            <person name="Saunders E."/>
            <person name="Lapidus A."/>
            <person name="Nolan M."/>
            <person name="Lucas S."/>
            <person name="Hammon N."/>
            <person name="Deshpande S."/>
            <person name="Cheng J.F."/>
            <person name="Han C."/>
            <person name="Tapia R."/>
            <person name="Goodwin L.A."/>
            <person name="Pitluck S."/>
            <person name="Liolios K."/>
            <person name="Pagani I."/>
            <person name="Ivanova N."/>
            <person name="Mikhailova N."/>
            <person name="Pati A."/>
            <person name="Palaniappan K."/>
            <person name="Land M."/>
            <person name="Pan C."/>
            <person name="Rohde M."/>
            <person name="Pukall R."/>
            <person name="Goker M."/>
            <person name="Detter J.C."/>
            <person name="Woyke T."/>
            <person name="Bristow J."/>
            <person name="Eisen J.A."/>
            <person name="Markowitz V."/>
            <person name="Hugenholtz P."/>
            <person name="Kyrpides N.C."/>
            <person name="Klenk H.P."/>
            <person name="Mavromatis K."/>
        </authorList>
    </citation>
    <scope>NUCLEOTIDE SEQUENCE [LARGE SCALE GENOMIC DNA]</scope>
    <source>
        <strain evidence="2">ATCC 700253 / DSM 10332 / NAL</strain>
    </source>
</reference>
<dbReference type="HOGENOM" id="CLU_2669707_0_0_9"/>
<dbReference type="EMBL" id="CP003179">
    <property type="protein sequence ID" value="AEW04628.1"/>
    <property type="molecule type" value="Genomic_DNA"/>
</dbReference>
<keyword evidence="2" id="KW-1185">Reference proteome</keyword>
<proteinExistence type="predicted"/>
<protein>
    <recommendedName>
        <fullName evidence="3">HTH luxR-type domain-containing protein</fullName>
    </recommendedName>
</protein>
<dbReference type="AlphaFoldDB" id="G8TUI1"/>
<evidence type="ECO:0008006" key="3">
    <source>
        <dbReference type="Google" id="ProtNLM"/>
    </source>
</evidence>
<evidence type="ECO:0000313" key="1">
    <source>
        <dbReference type="EMBL" id="AEW04628.1"/>
    </source>
</evidence>
<dbReference type="KEGG" id="sap:Sulac_1128"/>